<dbReference type="Gene3D" id="3.10.310.50">
    <property type="match status" value="1"/>
</dbReference>
<name>A0A238D9N4_THIDL</name>
<sequence>MVSMALQRLFRHTLYPTARVHMLFPRQAMQVIANAIHAAEGRHGGEIRVAIEGALDWPELWRGVTPRQQAIALFSSLRVWDTERNDGVLIYLLLAEHAVEIVADRGIAARVAPESWQAVCRGMERHLRQSRHLDAILQGVDDVSKLLAEHAPARDGAQRNELSDWPVVVKR</sequence>
<dbReference type="AlphaFoldDB" id="A0A238D9N4"/>
<dbReference type="PANTHER" id="PTHR30373:SF8">
    <property type="entry name" value="BLL7265 PROTEIN"/>
    <property type="match status" value="1"/>
</dbReference>
<protein>
    <recommendedName>
        <fullName evidence="1">TPM domain-containing protein</fullName>
    </recommendedName>
</protein>
<feature type="domain" description="TPM" evidence="1">
    <location>
        <begin position="25"/>
        <end position="145"/>
    </location>
</feature>
<dbReference type="Proteomes" id="UP000214566">
    <property type="component" value="Unassembled WGS sequence"/>
</dbReference>
<keyword evidence="3" id="KW-1185">Reference proteome</keyword>
<dbReference type="PANTHER" id="PTHR30373">
    <property type="entry name" value="UPF0603 PROTEIN YGCG"/>
    <property type="match status" value="1"/>
</dbReference>
<proteinExistence type="predicted"/>
<evidence type="ECO:0000259" key="1">
    <source>
        <dbReference type="Pfam" id="PF04536"/>
    </source>
</evidence>
<evidence type="ECO:0000313" key="2">
    <source>
        <dbReference type="EMBL" id="SBP89959.1"/>
    </source>
</evidence>
<dbReference type="InterPro" id="IPR007621">
    <property type="entry name" value="TPM_dom"/>
</dbReference>
<accession>A0A238D9N4</accession>
<gene>
    <name evidence="2" type="ORF">THIARS_90109</name>
</gene>
<dbReference type="Pfam" id="PF04536">
    <property type="entry name" value="TPM_phosphatase"/>
    <property type="match status" value="1"/>
</dbReference>
<evidence type="ECO:0000313" key="3">
    <source>
        <dbReference type="Proteomes" id="UP000214566"/>
    </source>
</evidence>
<organism evidence="2 3">
    <name type="scientific">Thiomonas delicata</name>
    <name type="common">Thiomonas cuprina</name>
    <dbReference type="NCBI Taxonomy" id="364030"/>
    <lineage>
        <taxon>Bacteria</taxon>
        <taxon>Pseudomonadati</taxon>
        <taxon>Pseudomonadota</taxon>
        <taxon>Betaproteobacteria</taxon>
        <taxon>Burkholderiales</taxon>
        <taxon>Thiomonas</taxon>
    </lineage>
</organism>
<reference evidence="2 3" key="1">
    <citation type="submission" date="2016-06" db="EMBL/GenBank/DDBJ databases">
        <authorList>
            <person name="Kjaerup R.B."/>
            <person name="Dalgaard T.S."/>
            <person name="Juul-Madsen H.R."/>
        </authorList>
    </citation>
    <scope>NUCLEOTIDE SEQUENCE [LARGE SCALE GENOMIC DNA]</scope>
    <source>
        <strain evidence="2 3">DSM 16361</strain>
    </source>
</reference>
<dbReference type="EMBL" id="FLMQ01000058">
    <property type="protein sequence ID" value="SBP89959.1"/>
    <property type="molecule type" value="Genomic_DNA"/>
</dbReference>